<keyword evidence="4 7" id="KW-0694">RNA-binding</keyword>
<organism evidence="8">
    <name type="scientific">Spodoptera frugiperda</name>
    <name type="common">Fall armyworm</name>
    <dbReference type="NCBI Taxonomy" id="7108"/>
    <lineage>
        <taxon>Eukaryota</taxon>
        <taxon>Metazoa</taxon>
        <taxon>Ecdysozoa</taxon>
        <taxon>Arthropoda</taxon>
        <taxon>Hexapoda</taxon>
        <taxon>Insecta</taxon>
        <taxon>Pterygota</taxon>
        <taxon>Neoptera</taxon>
        <taxon>Endopterygota</taxon>
        <taxon>Lepidoptera</taxon>
        <taxon>Glossata</taxon>
        <taxon>Ditrysia</taxon>
        <taxon>Noctuoidea</taxon>
        <taxon>Noctuidae</taxon>
        <taxon>Amphipyrinae</taxon>
        <taxon>Spodoptera</taxon>
    </lineage>
</organism>
<dbReference type="EMBL" id="ODYU01007675">
    <property type="protein sequence ID" value="SOQ50669.1"/>
    <property type="molecule type" value="Genomic_DNA"/>
</dbReference>
<evidence type="ECO:0000256" key="6">
    <source>
        <dbReference type="ARBA" id="ARBA00032656"/>
    </source>
</evidence>
<dbReference type="GO" id="GO:0000340">
    <property type="term" value="F:RNA 7-methylguanosine cap binding"/>
    <property type="evidence" value="ECO:0007669"/>
    <property type="project" value="TreeGrafter"/>
</dbReference>
<dbReference type="InterPro" id="IPR001040">
    <property type="entry name" value="TIF_eIF_4E"/>
</dbReference>
<dbReference type="PANTHER" id="PTHR11960">
    <property type="entry name" value="EUKARYOTIC TRANSLATION INITIATION FACTOR 4E RELATED"/>
    <property type="match status" value="1"/>
</dbReference>
<evidence type="ECO:0000256" key="5">
    <source>
        <dbReference type="ARBA" id="ARBA00022917"/>
    </source>
</evidence>
<evidence type="ECO:0000256" key="7">
    <source>
        <dbReference type="RuleBase" id="RU004374"/>
    </source>
</evidence>
<dbReference type="AlphaFoldDB" id="A0A2H1WC62"/>
<dbReference type="InterPro" id="IPR023398">
    <property type="entry name" value="TIF_eIF4e-like"/>
</dbReference>
<evidence type="ECO:0000256" key="3">
    <source>
        <dbReference type="ARBA" id="ARBA00022845"/>
    </source>
</evidence>
<name>A0A2H1WC62_SPOFR</name>
<dbReference type="GO" id="GO:0016281">
    <property type="term" value="C:eukaryotic translation initiation factor 4F complex"/>
    <property type="evidence" value="ECO:0007669"/>
    <property type="project" value="TreeGrafter"/>
</dbReference>
<dbReference type="Pfam" id="PF01652">
    <property type="entry name" value="IF4E"/>
    <property type="match status" value="1"/>
</dbReference>
<keyword evidence="3" id="KW-0810">Translation regulation</keyword>
<dbReference type="Gene3D" id="3.30.760.10">
    <property type="entry name" value="RNA Cap, Translation Initiation Factor Eif4e"/>
    <property type="match status" value="1"/>
</dbReference>
<dbReference type="PANTHER" id="PTHR11960:SF8">
    <property type="entry name" value="EUKARYOTIC TRANSLATION INITIATION FACTOR 4E1-RELATED"/>
    <property type="match status" value="1"/>
</dbReference>
<proteinExistence type="inferred from homology"/>
<dbReference type="InterPro" id="IPR019770">
    <property type="entry name" value="TIF_eIF_4E_CS"/>
</dbReference>
<evidence type="ECO:0000256" key="2">
    <source>
        <dbReference type="ARBA" id="ARBA00022540"/>
    </source>
</evidence>
<evidence type="ECO:0000256" key="1">
    <source>
        <dbReference type="ARBA" id="ARBA00009860"/>
    </source>
</evidence>
<evidence type="ECO:0000313" key="8">
    <source>
        <dbReference type="EMBL" id="SOQ50669.1"/>
    </source>
</evidence>
<keyword evidence="5 7" id="KW-0648">Protein biosynthesis</keyword>
<dbReference type="SUPFAM" id="SSF55418">
    <property type="entry name" value="eIF4e-like"/>
    <property type="match status" value="1"/>
</dbReference>
<sequence length="184" mass="21646">MSSSDSQSVTSDQPERMKHPLQDEWSFWLLLGDKQNWEDNLVELSNFNTVEDYWCLYHHMKVPSELRLGQDYMIFKKGIQPMWEDPQNKKGGRWLIMLDRLTNAQMDAIWADTVLILIGATLMCTDDISGVVVNVRDKNKISVWMKTNDPESVLEVGRKLRKQFKIPYKFNYYKHNTGKAMYSM</sequence>
<gene>
    <name evidence="8" type="ORF">SFRICE_010931</name>
</gene>
<accession>A0A2H1WC62</accession>
<dbReference type="GO" id="GO:0006417">
    <property type="term" value="P:regulation of translation"/>
    <property type="evidence" value="ECO:0007669"/>
    <property type="project" value="UniProtKB-KW"/>
</dbReference>
<protein>
    <recommendedName>
        <fullName evidence="6">eIF-4F 25 kDa subunit</fullName>
    </recommendedName>
</protein>
<evidence type="ECO:0000256" key="4">
    <source>
        <dbReference type="ARBA" id="ARBA00022884"/>
    </source>
</evidence>
<dbReference type="PROSITE" id="PS00813">
    <property type="entry name" value="IF4E"/>
    <property type="match status" value="1"/>
</dbReference>
<keyword evidence="2 7" id="KW-0396">Initiation factor</keyword>
<comment type="similarity">
    <text evidence="1 7">Belongs to the eukaryotic initiation factor 4E family.</text>
</comment>
<dbReference type="GO" id="GO:0003743">
    <property type="term" value="F:translation initiation factor activity"/>
    <property type="evidence" value="ECO:0007669"/>
    <property type="project" value="UniProtKB-KW"/>
</dbReference>
<reference evidence="8" key="1">
    <citation type="submission" date="2016-07" db="EMBL/GenBank/DDBJ databases">
        <authorList>
            <person name="Bretaudeau A."/>
        </authorList>
    </citation>
    <scope>NUCLEOTIDE SEQUENCE</scope>
    <source>
        <strain evidence="8">Rice</strain>
        <tissue evidence="8">Whole body</tissue>
    </source>
</reference>